<comment type="function">
    <text evidence="12">The phosphoenolpyruvate-dependent sugar phosphotransferase system (sugar PTS), a major carbohydrate active transport system, catalyzes the phosphorylation of incoming sugar substrates concomitantly with their translocation across the cell membrane. This system is involved in sucrose transport.</text>
</comment>
<evidence type="ECO:0000256" key="3">
    <source>
        <dbReference type="ARBA" id="ARBA00022475"/>
    </source>
</evidence>
<dbReference type="InterPro" id="IPR011055">
    <property type="entry name" value="Dup_hybrid_motif"/>
</dbReference>
<name>A0AAF0CW74_9ENTE</name>
<keyword evidence="2" id="KW-0813">Transport</keyword>
<dbReference type="InterPro" id="IPR011297">
    <property type="entry name" value="PTS_IIABC_b_glu"/>
</dbReference>
<keyword evidence="10 17" id="KW-0472">Membrane</keyword>
<feature type="transmembrane region" description="Helical" evidence="17">
    <location>
        <begin position="222"/>
        <end position="239"/>
    </location>
</feature>
<dbReference type="SUPFAM" id="SSF55604">
    <property type="entry name" value="Glucose permease domain IIB"/>
    <property type="match status" value="1"/>
</dbReference>
<feature type="domain" description="PTS EIIC type-1" evidence="20">
    <location>
        <begin position="105"/>
        <end position="475"/>
    </location>
</feature>
<evidence type="ECO:0000259" key="19">
    <source>
        <dbReference type="PROSITE" id="PS51098"/>
    </source>
</evidence>
<dbReference type="Pfam" id="PF00358">
    <property type="entry name" value="PTS_EIIA_1"/>
    <property type="match status" value="1"/>
</dbReference>
<dbReference type="GO" id="GO:0015771">
    <property type="term" value="P:trehalose transport"/>
    <property type="evidence" value="ECO:0007669"/>
    <property type="project" value="TreeGrafter"/>
</dbReference>
<evidence type="ECO:0000256" key="11">
    <source>
        <dbReference type="ARBA" id="ARBA00044053"/>
    </source>
</evidence>
<dbReference type="Pfam" id="PF02378">
    <property type="entry name" value="PTS_EIIC"/>
    <property type="match status" value="1"/>
</dbReference>
<dbReference type="InterPro" id="IPR050558">
    <property type="entry name" value="PTS_Sugar-Specific_Components"/>
</dbReference>
<reference evidence="21" key="1">
    <citation type="submission" date="2022-10" db="EMBL/GenBank/DDBJ databases">
        <title>Vagococcus sp. isolated from poultry meat.</title>
        <authorList>
            <person name="Johansson P."/>
            <person name="Bjorkroth J."/>
        </authorList>
    </citation>
    <scope>NUCLEOTIDE SEQUENCE</scope>
    <source>
        <strain evidence="21">STAA11</strain>
    </source>
</reference>
<evidence type="ECO:0000256" key="10">
    <source>
        <dbReference type="ARBA" id="ARBA00023136"/>
    </source>
</evidence>
<evidence type="ECO:0000256" key="15">
    <source>
        <dbReference type="ARBA" id="ARBA00081008"/>
    </source>
</evidence>
<feature type="transmembrane region" description="Helical" evidence="17">
    <location>
        <begin position="334"/>
        <end position="354"/>
    </location>
</feature>
<dbReference type="GO" id="GO:0009401">
    <property type="term" value="P:phosphoenolpyruvate-dependent sugar phosphotransferase system"/>
    <property type="evidence" value="ECO:0007669"/>
    <property type="project" value="UniProtKB-KW"/>
</dbReference>
<dbReference type="PROSITE" id="PS00371">
    <property type="entry name" value="PTS_EIIA_TYPE_1_HIS"/>
    <property type="match status" value="1"/>
</dbReference>
<evidence type="ECO:0000313" key="22">
    <source>
        <dbReference type="Proteomes" id="UP001179647"/>
    </source>
</evidence>
<keyword evidence="7 17" id="KW-0812">Transmembrane</keyword>
<feature type="transmembrane region" description="Helical" evidence="17">
    <location>
        <begin position="296"/>
        <end position="322"/>
    </location>
</feature>
<dbReference type="Gene3D" id="2.70.70.10">
    <property type="entry name" value="Glucose Permease (Domain IIA)"/>
    <property type="match status" value="1"/>
</dbReference>
<dbReference type="Pfam" id="PF00367">
    <property type="entry name" value="PTS_EIIB"/>
    <property type="match status" value="1"/>
</dbReference>
<feature type="transmembrane region" description="Helical" evidence="17">
    <location>
        <begin position="251"/>
        <end position="276"/>
    </location>
</feature>
<keyword evidence="9 17" id="KW-1133">Transmembrane helix</keyword>
<evidence type="ECO:0000256" key="6">
    <source>
        <dbReference type="ARBA" id="ARBA00022683"/>
    </source>
</evidence>
<dbReference type="InterPro" id="IPR001996">
    <property type="entry name" value="PTS_IIB_1"/>
</dbReference>
<dbReference type="CDD" id="cd00212">
    <property type="entry name" value="PTS_IIB_glc"/>
    <property type="match status" value="1"/>
</dbReference>
<dbReference type="InterPro" id="IPR001127">
    <property type="entry name" value="PTS_EIIA_1_perm"/>
</dbReference>
<keyword evidence="6" id="KW-0598">Phosphotransferase system</keyword>
<dbReference type="PANTHER" id="PTHR30175:SF1">
    <property type="entry name" value="PTS SYSTEM ARBUTIN-, CELLOBIOSE-, AND SALICIN-SPECIFIC EIIBC COMPONENT-RELATED"/>
    <property type="match status" value="1"/>
</dbReference>
<keyword evidence="3" id="KW-1003">Cell membrane</keyword>
<dbReference type="PROSITE" id="PS01035">
    <property type="entry name" value="PTS_EIIB_TYPE_1_CYS"/>
    <property type="match status" value="1"/>
</dbReference>
<dbReference type="SUPFAM" id="SSF51261">
    <property type="entry name" value="Duplicated hybrid motif"/>
    <property type="match status" value="1"/>
</dbReference>
<feature type="transmembrane region" description="Helical" evidence="17">
    <location>
        <begin position="392"/>
        <end position="411"/>
    </location>
</feature>
<dbReference type="GO" id="GO:0008982">
    <property type="term" value="F:protein-N(PI)-phosphohistidine-sugar phosphotransferase activity"/>
    <property type="evidence" value="ECO:0007669"/>
    <property type="project" value="InterPro"/>
</dbReference>
<dbReference type="CDD" id="cd00210">
    <property type="entry name" value="PTS_IIA_glc"/>
    <property type="match status" value="1"/>
</dbReference>
<evidence type="ECO:0000256" key="17">
    <source>
        <dbReference type="SAM" id="Phobius"/>
    </source>
</evidence>
<keyword evidence="4" id="KW-0762">Sugar transport</keyword>
<evidence type="ECO:0000256" key="4">
    <source>
        <dbReference type="ARBA" id="ARBA00022597"/>
    </source>
</evidence>
<dbReference type="GO" id="GO:0016301">
    <property type="term" value="F:kinase activity"/>
    <property type="evidence" value="ECO:0007669"/>
    <property type="project" value="UniProtKB-KW"/>
</dbReference>
<evidence type="ECO:0000256" key="7">
    <source>
        <dbReference type="ARBA" id="ARBA00022692"/>
    </source>
</evidence>
<organism evidence="21 22">
    <name type="scientific">Vagococcus intermedius</name>
    <dbReference type="NCBI Taxonomy" id="2991418"/>
    <lineage>
        <taxon>Bacteria</taxon>
        <taxon>Bacillati</taxon>
        <taxon>Bacillota</taxon>
        <taxon>Bacilli</taxon>
        <taxon>Lactobacillales</taxon>
        <taxon>Enterococcaceae</taxon>
        <taxon>Vagococcus</taxon>
    </lineage>
</organism>
<evidence type="ECO:0000256" key="1">
    <source>
        <dbReference type="ARBA" id="ARBA00004651"/>
    </source>
</evidence>
<dbReference type="EC" id="2.7.1.211" evidence="11"/>
<dbReference type="InterPro" id="IPR013013">
    <property type="entry name" value="PTS_EIIC_1"/>
</dbReference>
<dbReference type="NCBIfam" id="TIGR00830">
    <property type="entry name" value="PTBA"/>
    <property type="match status" value="1"/>
</dbReference>
<comment type="catalytic activity">
    <reaction evidence="13">
        <text>N(pros)-phospho-L-histidyl-[protein](out) + sucrose = sucrose 6(G)-phosphate(in) + L-histidyl-[protein]</text>
        <dbReference type="Rhea" id="RHEA:49236"/>
        <dbReference type="Rhea" id="RHEA-COMP:9745"/>
        <dbReference type="Rhea" id="RHEA-COMP:9746"/>
        <dbReference type="ChEBI" id="CHEBI:17992"/>
        <dbReference type="ChEBI" id="CHEBI:29979"/>
        <dbReference type="ChEBI" id="CHEBI:64837"/>
        <dbReference type="ChEBI" id="CHEBI:91002"/>
        <dbReference type="EC" id="2.7.1.211"/>
    </reaction>
</comment>
<dbReference type="KEGG" id="vie:OL234_04230"/>
<evidence type="ECO:0000256" key="14">
    <source>
        <dbReference type="ARBA" id="ARBA00074554"/>
    </source>
</evidence>
<dbReference type="FunFam" id="2.70.70.10:FF:000001">
    <property type="entry name" value="PTS system glucose-specific IIA component"/>
    <property type="match status" value="1"/>
</dbReference>
<dbReference type="InterPro" id="IPR003352">
    <property type="entry name" value="PTS_EIIC"/>
</dbReference>
<dbReference type="Gene3D" id="3.30.1360.60">
    <property type="entry name" value="Glucose permease domain IIB"/>
    <property type="match status" value="1"/>
</dbReference>
<gene>
    <name evidence="21" type="ORF">OL234_04230</name>
</gene>
<sequence>MGKYSELAKEIVVQVGGKDNIRSLTHCITRLRFKLRDEAKANDDYLKNMEGVVTVMKSGGQYQVVIGNHVPQVYDEVLALTGLGVDQIEDDNDEEKQTLFNRLIDTISGCFQPFLGALAAAGMIKGLNALFLFLSLYTPESGTYLVLNAIGDAIFMFMPIMIGATSAKQFKVNQYVGMAIGAALCYPAIQKTTLSAGEAMGSFLGADYYSNFLGMPFIPNDYLSSVIPVIVIVWFASYVQKIAKRIVPEVIQTFFVPFFILLVSLPIGFLVIGPIITGLSNLLGSGFQSLYDFSPLLLAILVGFFWQVLVIFGLHWSLIPLALMNLGMYGYDTILTGTFGAGFAQTAVVMAMYFKFKNETDKKMCIPAIISGMCGITEPAIYGITLPRKKPFVFSMIGGAAGGAVMGVMGAKGYTSGGLGIFGVVNYINPETNDATGMYASFITIIVSMVIGFTLTYFFWKDDSVVQQPTEQVKNKASRQDIMSPLTGNFMPLSQIKDQAFSMGLLGKGVAILPTKGQVVAPFSGTVTTLFPTKHAIGLTSEDGMELLIHVGMDTVQLDGKFFRAHVEQGEAVKQGQLLLEFDIEKISQAGYSLETPIVITNTNDYLDIITSEESTIQSGEKILTGLV</sequence>
<comment type="subcellular location">
    <subcellularLocation>
        <location evidence="1">Cell membrane</location>
        <topology evidence="1">Multi-pass membrane protein</topology>
    </subcellularLocation>
</comment>
<keyword evidence="5 21" id="KW-0808">Transferase</keyword>
<evidence type="ECO:0000259" key="20">
    <source>
        <dbReference type="PROSITE" id="PS51103"/>
    </source>
</evidence>
<dbReference type="FunFam" id="3.30.1360.60:FF:000001">
    <property type="entry name" value="PTS system glucose-specific IIBC component PtsG"/>
    <property type="match status" value="1"/>
</dbReference>
<evidence type="ECO:0000256" key="12">
    <source>
        <dbReference type="ARBA" id="ARBA00045139"/>
    </source>
</evidence>
<evidence type="ECO:0000256" key="8">
    <source>
        <dbReference type="ARBA" id="ARBA00022777"/>
    </source>
</evidence>
<dbReference type="RefSeq" id="WP_275469908.1">
    <property type="nucleotide sequence ID" value="NZ_CP110232.1"/>
</dbReference>
<evidence type="ECO:0000313" key="21">
    <source>
        <dbReference type="EMBL" id="WEG74109.1"/>
    </source>
</evidence>
<dbReference type="PROSITE" id="PS51098">
    <property type="entry name" value="PTS_EIIB_TYPE_1"/>
    <property type="match status" value="1"/>
</dbReference>
<feature type="transmembrane region" description="Helical" evidence="17">
    <location>
        <begin position="439"/>
        <end position="460"/>
    </location>
</feature>
<evidence type="ECO:0000256" key="2">
    <source>
        <dbReference type="ARBA" id="ARBA00022448"/>
    </source>
</evidence>
<dbReference type="GO" id="GO:0090589">
    <property type="term" value="F:protein-phosphocysteine-trehalose phosphotransferase system transporter activity"/>
    <property type="evidence" value="ECO:0007669"/>
    <property type="project" value="TreeGrafter"/>
</dbReference>
<evidence type="ECO:0000256" key="16">
    <source>
        <dbReference type="PROSITE-ProRule" id="PRU00421"/>
    </source>
</evidence>
<protein>
    <recommendedName>
        <fullName evidence="14">PTS system sucrose-specific EIIBCA component</fullName>
        <ecNumber evidence="11">2.7.1.211</ecNumber>
    </recommendedName>
    <alternativeName>
        <fullName evidence="15">EIIBCA-Scr</fullName>
    </alternativeName>
</protein>
<evidence type="ECO:0000256" key="5">
    <source>
        <dbReference type="ARBA" id="ARBA00022679"/>
    </source>
</evidence>
<keyword evidence="8" id="KW-0418">Kinase</keyword>
<feature type="domain" description="PTS EIIA type-1" evidence="18">
    <location>
        <begin position="498"/>
        <end position="602"/>
    </location>
</feature>
<dbReference type="NCBIfam" id="TIGR01995">
    <property type="entry name" value="PTS-II-ABC-beta"/>
    <property type="match status" value="1"/>
</dbReference>
<feature type="transmembrane region" description="Helical" evidence="17">
    <location>
        <begin position="114"/>
        <end position="137"/>
    </location>
</feature>
<dbReference type="PROSITE" id="PS51093">
    <property type="entry name" value="PTS_EIIA_TYPE_1"/>
    <property type="match status" value="1"/>
</dbReference>
<feature type="active site" description="Phosphocysteine intermediate; for EIIB activity" evidence="16">
    <location>
        <position position="27"/>
    </location>
</feature>
<dbReference type="EMBL" id="CP110232">
    <property type="protein sequence ID" value="WEG74109.1"/>
    <property type="molecule type" value="Genomic_DNA"/>
</dbReference>
<dbReference type="PANTHER" id="PTHR30175">
    <property type="entry name" value="PHOSPHOTRANSFERASE SYSTEM TRANSPORT PROTEIN"/>
    <property type="match status" value="1"/>
</dbReference>
<dbReference type="Proteomes" id="UP001179647">
    <property type="component" value="Chromosome"/>
</dbReference>
<feature type="transmembrane region" description="Helical" evidence="17">
    <location>
        <begin position="366"/>
        <end position="385"/>
    </location>
</feature>
<feature type="transmembrane region" description="Helical" evidence="17">
    <location>
        <begin position="143"/>
        <end position="165"/>
    </location>
</feature>
<feature type="domain" description="PTS EIIB type-1" evidence="19">
    <location>
        <begin position="5"/>
        <end position="87"/>
    </location>
</feature>
<evidence type="ECO:0000256" key="13">
    <source>
        <dbReference type="ARBA" id="ARBA00048931"/>
    </source>
</evidence>
<dbReference type="PROSITE" id="PS51103">
    <property type="entry name" value="PTS_EIIC_TYPE_1"/>
    <property type="match status" value="1"/>
</dbReference>
<dbReference type="InterPro" id="IPR018113">
    <property type="entry name" value="PTrfase_EIIB_Cys"/>
</dbReference>
<dbReference type="AlphaFoldDB" id="A0AAF0CW74"/>
<dbReference type="GO" id="GO:0005886">
    <property type="term" value="C:plasma membrane"/>
    <property type="evidence" value="ECO:0007669"/>
    <property type="project" value="UniProtKB-SubCell"/>
</dbReference>
<evidence type="ECO:0000256" key="9">
    <source>
        <dbReference type="ARBA" id="ARBA00022989"/>
    </source>
</evidence>
<evidence type="ECO:0000259" key="18">
    <source>
        <dbReference type="PROSITE" id="PS51093"/>
    </source>
</evidence>
<accession>A0AAF0CW74</accession>
<keyword evidence="22" id="KW-1185">Reference proteome</keyword>
<dbReference type="InterPro" id="IPR036878">
    <property type="entry name" value="Glu_permease_IIB"/>
</dbReference>
<proteinExistence type="predicted"/>